<evidence type="ECO:0000256" key="2">
    <source>
        <dbReference type="ARBA" id="ARBA00022670"/>
    </source>
</evidence>
<dbReference type="SMART" id="SM00245">
    <property type="entry name" value="TSPc"/>
    <property type="match status" value="1"/>
</dbReference>
<keyword evidence="6" id="KW-0175">Coiled coil</keyword>
<dbReference type="Proteomes" id="UP000241421">
    <property type="component" value="Unassembled WGS sequence"/>
</dbReference>
<feature type="region of interest" description="Disordered" evidence="7">
    <location>
        <begin position="639"/>
        <end position="659"/>
    </location>
</feature>
<keyword evidence="2 5" id="KW-0645">Protease</keyword>
<dbReference type="SMART" id="SM00228">
    <property type="entry name" value="PDZ"/>
    <property type="match status" value="1"/>
</dbReference>
<dbReference type="GO" id="GO:0007165">
    <property type="term" value="P:signal transduction"/>
    <property type="evidence" value="ECO:0007669"/>
    <property type="project" value="TreeGrafter"/>
</dbReference>
<dbReference type="CDD" id="cd07560">
    <property type="entry name" value="Peptidase_S41_CPP"/>
    <property type="match status" value="1"/>
</dbReference>
<dbReference type="AlphaFoldDB" id="A0A2U2HJP8"/>
<proteinExistence type="inferred from homology"/>
<dbReference type="InterPro" id="IPR004447">
    <property type="entry name" value="Peptidase_S41A"/>
</dbReference>
<keyword evidence="8" id="KW-0732">Signal</keyword>
<dbReference type="PROSITE" id="PS50106">
    <property type="entry name" value="PDZ"/>
    <property type="match status" value="1"/>
</dbReference>
<gene>
    <name evidence="10" type="ORF">C7C56_014145</name>
</gene>
<dbReference type="InterPro" id="IPR020992">
    <property type="entry name" value="Tail_Prtase_C"/>
</dbReference>
<evidence type="ECO:0000313" key="11">
    <source>
        <dbReference type="Proteomes" id="UP000241421"/>
    </source>
</evidence>
<keyword evidence="4 5" id="KW-0720">Serine protease</keyword>
<dbReference type="Gene3D" id="2.30.42.10">
    <property type="match status" value="1"/>
</dbReference>
<dbReference type="OrthoDB" id="9812068at2"/>
<dbReference type="InterPro" id="IPR036034">
    <property type="entry name" value="PDZ_sf"/>
</dbReference>
<dbReference type="InterPro" id="IPR029045">
    <property type="entry name" value="ClpP/crotonase-like_dom_sf"/>
</dbReference>
<dbReference type="Pfam" id="PF03572">
    <property type="entry name" value="Peptidase_S41"/>
    <property type="match status" value="1"/>
</dbReference>
<dbReference type="PANTHER" id="PTHR32060">
    <property type="entry name" value="TAIL-SPECIFIC PROTEASE"/>
    <property type="match status" value="1"/>
</dbReference>
<evidence type="ECO:0000256" key="8">
    <source>
        <dbReference type="SAM" id="SignalP"/>
    </source>
</evidence>
<dbReference type="FunFam" id="3.90.226.10:FF:000090">
    <property type="entry name" value="Tail-specific protease"/>
    <property type="match status" value="1"/>
</dbReference>
<dbReference type="Pfam" id="PF00595">
    <property type="entry name" value="PDZ"/>
    <property type="match status" value="1"/>
</dbReference>
<evidence type="ECO:0000256" key="4">
    <source>
        <dbReference type="ARBA" id="ARBA00022825"/>
    </source>
</evidence>
<evidence type="ECO:0000256" key="6">
    <source>
        <dbReference type="SAM" id="Coils"/>
    </source>
</evidence>
<protein>
    <submittedName>
        <fullName evidence="10">Tail-specific protease</fullName>
    </submittedName>
</protein>
<dbReference type="NCBIfam" id="TIGR00225">
    <property type="entry name" value="prc"/>
    <property type="match status" value="1"/>
</dbReference>
<dbReference type="SUPFAM" id="SSF52096">
    <property type="entry name" value="ClpP/crotonase"/>
    <property type="match status" value="1"/>
</dbReference>
<evidence type="ECO:0000256" key="5">
    <source>
        <dbReference type="RuleBase" id="RU004404"/>
    </source>
</evidence>
<comment type="similarity">
    <text evidence="1 5">Belongs to the peptidase S41A family.</text>
</comment>
<dbReference type="InterPro" id="IPR005151">
    <property type="entry name" value="Tail-specific_protease"/>
</dbReference>
<evidence type="ECO:0000259" key="9">
    <source>
        <dbReference type="PROSITE" id="PS50106"/>
    </source>
</evidence>
<reference evidence="10 11" key="1">
    <citation type="submission" date="2018-04" db="EMBL/GenBank/DDBJ databases">
        <title>Massilia violaceinigra sp. nov., a novel purple-pigmented bacterium isolated from Tianshan glacier, Xinjiang, China.</title>
        <authorList>
            <person name="Wang H."/>
        </authorList>
    </citation>
    <scope>NUCLEOTIDE SEQUENCE [LARGE SCALE GENOMIC DNA]</scope>
    <source>
        <strain evidence="10 11">B448-2</strain>
    </source>
</reference>
<dbReference type="CDD" id="cd06782">
    <property type="entry name" value="cpPDZ_CPP-like"/>
    <property type="match status" value="1"/>
</dbReference>
<dbReference type="GO" id="GO:0030288">
    <property type="term" value="C:outer membrane-bounded periplasmic space"/>
    <property type="evidence" value="ECO:0007669"/>
    <property type="project" value="TreeGrafter"/>
</dbReference>
<dbReference type="InterPro" id="IPR001478">
    <property type="entry name" value="PDZ"/>
</dbReference>
<dbReference type="GO" id="GO:0006508">
    <property type="term" value="P:proteolysis"/>
    <property type="evidence" value="ECO:0007669"/>
    <property type="project" value="UniProtKB-KW"/>
</dbReference>
<dbReference type="InterPro" id="IPR040573">
    <property type="entry name" value="TSP_N"/>
</dbReference>
<evidence type="ECO:0000256" key="7">
    <source>
        <dbReference type="SAM" id="MobiDB-lite"/>
    </source>
</evidence>
<dbReference type="GO" id="GO:0004175">
    <property type="term" value="F:endopeptidase activity"/>
    <property type="evidence" value="ECO:0007669"/>
    <property type="project" value="TreeGrafter"/>
</dbReference>
<dbReference type="Gene3D" id="3.90.226.10">
    <property type="entry name" value="2-enoyl-CoA Hydratase, Chain A, domain 1"/>
    <property type="match status" value="1"/>
</dbReference>
<dbReference type="PANTHER" id="PTHR32060:SF22">
    <property type="entry name" value="CARBOXYL-TERMINAL-PROCESSING PEPTIDASE 3, CHLOROPLASTIC"/>
    <property type="match status" value="1"/>
</dbReference>
<feature type="chain" id="PRO_5015738601" evidence="8">
    <location>
        <begin position="22"/>
        <end position="721"/>
    </location>
</feature>
<feature type="coiled-coil region" evidence="6">
    <location>
        <begin position="610"/>
        <end position="637"/>
    </location>
</feature>
<feature type="signal peptide" evidence="8">
    <location>
        <begin position="1"/>
        <end position="21"/>
    </location>
</feature>
<keyword evidence="11" id="KW-1185">Reference proteome</keyword>
<feature type="compositionally biased region" description="Low complexity" evidence="7">
    <location>
        <begin position="640"/>
        <end position="649"/>
    </location>
</feature>
<evidence type="ECO:0000256" key="3">
    <source>
        <dbReference type="ARBA" id="ARBA00022801"/>
    </source>
</evidence>
<comment type="caution">
    <text evidence="10">The sequence shown here is derived from an EMBL/GenBank/DDBJ whole genome shotgun (WGS) entry which is preliminary data.</text>
</comment>
<dbReference type="SUPFAM" id="SSF50156">
    <property type="entry name" value="PDZ domain-like"/>
    <property type="match status" value="1"/>
</dbReference>
<dbReference type="Pfam" id="PF11818">
    <property type="entry name" value="DUF3340"/>
    <property type="match status" value="1"/>
</dbReference>
<name>A0A2U2HJP8_9BURK</name>
<sequence length="721" mass="80329">MKKQLLIAMMAFAVSTEVAMAQNKQAVGPINLKPVAGQTQAALMTAHFFTNYHYKAMPLDDGMSAKIFDRYFKSLDGDKLIFLASDIEQFSVMRTRLDDAIENEDLRVPFIIHSLYQQRFAQRLAYSRELLKTKPDFTINESLQLDREKAEWPKNEDEVRDIWRKRVKNDWLRLKLAGKNDKAIRETLDKRYENYQKRVRKLDGEDVFQAFMNAYSTSIDPHTNYLGPRAAENFDISMRLSLEGIGAVLQTRDEYTVIREIVAGSPAFMSGKLKVGDRIVAVAQGSAPFVDVLGWRIDDVVPLVRGAKNSKVRLDVLPADAGTDAKHTIVTLTRQKIRMEEQAAKKSIIEVRDGAMTRRVGVVSLPTFYLDFEARRRGDRDYKSATRDVARILGELKKAKVDNVLIDLRNNGGGSLDEAIELTGLFIDKGPVVQHRSAGGKVTVEVDTNAGIAWDGPVGVLINRSSASASEIFAAAIQDYGRGLIIGEPTFGKGTVQSLKRLDENVRLGEIKMTTAQFFRINGGTTQLRGVAPDIKMPVLADLETYGESSFDNALPWTSIEAASFVPAGDQREVVAPLQQRHEARIAKDKDFIYLNEDLAEVRKLRKENAISLNEAVRRKERDVQEARAKLREARQVSVRNAKSPAAAAARKKARQDDGLQADERNLASELAAEKAAKDAKDVMLTEAAHILSDQVSMLATDSRLASRVMLYKAALKGASN</sequence>
<dbReference type="RefSeq" id="WP_106758024.1">
    <property type="nucleotide sequence ID" value="NZ_PXWF02000233.1"/>
</dbReference>
<dbReference type="Pfam" id="PF17804">
    <property type="entry name" value="TSP_NTD"/>
    <property type="match status" value="1"/>
</dbReference>
<evidence type="ECO:0000256" key="1">
    <source>
        <dbReference type="ARBA" id="ARBA00009179"/>
    </source>
</evidence>
<keyword evidence="3 5" id="KW-0378">Hydrolase</keyword>
<dbReference type="EMBL" id="PXWF02000233">
    <property type="protein sequence ID" value="PWF47703.1"/>
    <property type="molecule type" value="Genomic_DNA"/>
</dbReference>
<feature type="domain" description="PDZ" evidence="9">
    <location>
        <begin position="235"/>
        <end position="307"/>
    </location>
</feature>
<dbReference type="GO" id="GO:0008236">
    <property type="term" value="F:serine-type peptidase activity"/>
    <property type="evidence" value="ECO:0007669"/>
    <property type="project" value="UniProtKB-KW"/>
</dbReference>
<evidence type="ECO:0000313" key="10">
    <source>
        <dbReference type="EMBL" id="PWF47703.1"/>
    </source>
</evidence>
<accession>A0A2U2HJP8</accession>
<organism evidence="10 11">
    <name type="scientific">Massilia glaciei</name>
    <dbReference type="NCBI Taxonomy" id="1524097"/>
    <lineage>
        <taxon>Bacteria</taxon>
        <taxon>Pseudomonadati</taxon>
        <taxon>Pseudomonadota</taxon>
        <taxon>Betaproteobacteria</taxon>
        <taxon>Burkholderiales</taxon>
        <taxon>Oxalobacteraceae</taxon>
        <taxon>Telluria group</taxon>
        <taxon>Massilia</taxon>
    </lineage>
</organism>